<evidence type="ECO:0000256" key="5">
    <source>
        <dbReference type="SAM" id="SignalP"/>
    </source>
</evidence>
<reference evidence="7 8" key="1">
    <citation type="submission" date="2019-06" db="EMBL/GenBank/DDBJ databases">
        <title>Persicimonas caeni gen. nov., sp. nov., a predatory bacterium isolated from solar saltern.</title>
        <authorList>
            <person name="Wang S."/>
        </authorList>
    </citation>
    <scope>NUCLEOTIDE SEQUENCE [LARGE SCALE GENOMIC DNA]</scope>
    <source>
        <strain evidence="7 8">YN101</strain>
    </source>
</reference>
<evidence type="ECO:0000259" key="6">
    <source>
        <dbReference type="PROSITE" id="PS50026"/>
    </source>
</evidence>
<dbReference type="PROSITE" id="PS00022">
    <property type="entry name" value="EGF_1"/>
    <property type="match status" value="3"/>
</dbReference>
<dbReference type="Proteomes" id="UP000315995">
    <property type="component" value="Chromosome"/>
</dbReference>
<dbReference type="SMART" id="SM00181">
    <property type="entry name" value="EGF"/>
    <property type="match status" value="7"/>
</dbReference>
<accession>A0A4Y6PY42</accession>
<protein>
    <recommendedName>
        <fullName evidence="6">EGF-like domain-containing protein</fullName>
    </recommendedName>
</protein>
<organism evidence="7 8">
    <name type="scientific">Persicimonas caeni</name>
    <dbReference type="NCBI Taxonomy" id="2292766"/>
    <lineage>
        <taxon>Bacteria</taxon>
        <taxon>Deltaproteobacteria</taxon>
        <taxon>Bradymonadales</taxon>
        <taxon>Bradymonadaceae</taxon>
        <taxon>Persicimonas</taxon>
    </lineage>
</organism>
<keyword evidence="8" id="KW-1185">Reference proteome</keyword>
<evidence type="ECO:0000313" key="8">
    <source>
        <dbReference type="Proteomes" id="UP000315995"/>
    </source>
</evidence>
<dbReference type="InterPro" id="IPR013111">
    <property type="entry name" value="EGF_extracell"/>
</dbReference>
<evidence type="ECO:0000313" key="7">
    <source>
        <dbReference type="EMBL" id="QDG53173.1"/>
    </source>
</evidence>
<dbReference type="PROSITE" id="PS01186">
    <property type="entry name" value="EGF_2"/>
    <property type="match status" value="2"/>
</dbReference>
<dbReference type="Pfam" id="PF00008">
    <property type="entry name" value="EGF"/>
    <property type="match status" value="1"/>
</dbReference>
<keyword evidence="3" id="KW-0677">Repeat</keyword>
<dbReference type="GO" id="GO:0045197">
    <property type="term" value="P:establishment or maintenance of epithelial cell apical/basal polarity"/>
    <property type="evidence" value="ECO:0007669"/>
    <property type="project" value="TreeGrafter"/>
</dbReference>
<feature type="domain" description="EGF-like" evidence="6">
    <location>
        <begin position="88"/>
        <end position="124"/>
    </location>
</feature>
<dbReference type="GO" id="GO:0005886">
    <property type="term" value="C:plasma membrane"/>
    <property type="evidence" value="ECO:0007669"/>
    <property type="project" value="TreeGrafter"/>
</dbReference>
<dbReference type="PROSITE" id="PS50026">
    <property type="entry name" value="EGF_3"/>
    <property type="match status" value="3"/>
</dbReference>
<keyword evidence="4" id="KW-1015">Disulfide bond</keyword>
<dbReference type="GO" id="GO:0007157">
    <property type="term" value="P:heterophilic cell-cell adhesion via plasma membrane cell adhesion molecules"/>
    <property type="evidence" value="ECO:0007669"/>
    <property type="project" value="TreeGrafter"/>
</dbReference>
<dbReference type="Pfam" id="PF23106">
    <property type="entry name" value="EGF_Teneurin"/>
    <property type="match status" value="1"/>
</dbReference>
<evidence type="ECO:0000256" key="3">
    <source>
        <dbReference type="ARBA" id="ARBA00022737"/>
    </source>
</evidence>
<feature type="domain" description="EGF-like" evidence="6">
    <location>
        <begin position="274"/>
        <end position="310"/>
    </location>
</feature>
<feature type="domain" description="EGF-like" evidence="6">
    <location>
        <begin position="180"/>
        <end position="216"/>
    </location>
</feature>
<dbReference type="Gene3D" id="2.10.25.10">
    <property type="entry name" value="Laminin"/>
    <property type="match status" value="4"/>
</dbReference>
<dbReference type="PANTHER" id="PTHR24049">
    <property type="entry name" value="CRUMBS FAMILY MEMBER"/>
    <property type="match status" value="1"/>
</dbReference>
<feature type="chain" id="PRO_5030106670" description="EGF-like domain-containing protein" evidence="5">
    <location>
        <begin position="20"/>
        <end position="1262"/>
    </location>
</feature>
<proteinExistence type="predicted"/>
<evidence type="ECO:0000256" key="2">
    <source>
        <dbReference type="ARBA" id="ARBA00022729"/>
    </source>
</evidence>
<dbReference type="InterPro" id="IPR000742">
    <property type="entry name" value="EGF"/>
</dbReference>
<dbReference type="Pfam" id="PF07974">
    <property type="entry name" value="EGF_2"/>
    <property type="match status" value="1"/>
</dbReference>
<dbReference type="RefSeq" id="WP_141199634.1">
    <property type="nucleotide sequence ID" value="NZ_CP041186.1"/>
</dbReference>
<evidence type="ECO:0000256" key="1">
    <source>
        <dbReference type="ARBA" id="ARBA00022536"/>
    </source>
</evidence>
<dbReference type="OrthoDB" id="5377317at2"/>
<dbReference type="GO" id="GO:0032991">
    <property type="term" value="C:protein-containing complex"/>
    <property type="evidence" value="ECO:0007669"/>
    <property type="project" value="TreeGrafter"/>
</dbReference>
<accession>A0A5B8Y8S3</accession>
<name>A0A4Y6PY42_PERCE</name>
<gene>
    <name evidence="7" type="ORF">FIV42_21225</name>
</gene>
<feature type="signal peptide" evidence="5">
    <location>
        <begin position="1"/>
        <end position="19"/>
    </location>
</feature>
<dbReference type="PROSITE" id="PS51257">
    <property type="entry name" value="PROKAR_LIPOPROTEIN"/>
    <property type="match status" value="1"/>
</dbReference>
<dbReference type="EMBL" id="CP041186">
    <property type="protein sequence ID" value="QDG53173.1"/>
    <property type="molecule type" value="Genomic_DNA"/>
</dbReference>
<dbReference type="PANTHER" id="PTHR24049:SF22">
    <property type="entry name" value="DROSOPHILA CRUMBS HOMOLOG"/>
    <property type="match status" value="1"/>
</dbReference>
<keyword evidence="2 5" id="KW-0732">Signal</keyword>
<keyword evidence="1" id="KW-0245">EGF-like domain</keyword>
<sequence>MTRRLCVFFSMLVLAVGLAACDETTTNNKVEQPQPDAGIDAHADADVDAASPCDPDSCTGGRECVVRDDQAVCECPAGTHDEAGSCVPDAACEPTTCNGHGTCSEVDGEPTCACETGYTGPACADCDTADGWMSDGEGGCTDDPCSLVDCGPEKVCVVDAGAAVCQCPAGTHDEDGACVVDESCMPTTCNGHGTCDDTQGQVSCACEDGWKGEFCGACDDVNGYHPDGQGGCTTDPCLPNPCTDPNRTICQADTNGTSCACDPGYHLEDDACVPDETCAPDSCSGNGTCDDTGGIISCACDSGYAGDDCSSCDTANGFHDDGQGGCTTDPCLPNPCTEPNKTSCVSSSGAYVCECDTGFHPDGQGGCTDDPCLPDTCAAQNKACRVDGNGQAECYTPDCDDGNPCTVDTLVGGVCQHTTEPDGTSCSTDVCLVGQTCQSGQCVGSTPLDCDDQNPCTDDVCDPAQGGCVNIDDDTNVPDDGVHCTADTCSGGIASHTPDDTACDDALWCTGVESCVPSASDADAQGCVARNVPQPPADPGPCEQYTTCDNATQSFVLETLATGTTCNDGIVCTTGDACDAQGQCVGQLQSTCAAPGPGTSCTSTTPIGPIDIPVAFVSMDVTFEGQDPEVTDPYYAFSIYGIEKQTGVWVQLARYNNPSNSGGSLSTTTKLMPGVYDIVYTTDSTDQRLGLTTSYYDIPASTVILQHDVVIPAGSSTLSVDVTPTPVNVNVTFEGQDPEVTDPYYAFSIYGIEQETGVWVQLARYNNPSNSGGSLSTTTKIMEGTYDIVYTTDSTDQRLGLTTSYYDIPAGTVILQRGVTIDASNNTLNIDVTPTPVTVNVTFEGQDPEVTDPYYAFSIYGIEQETGVWVQLARYNNPSNSGGSLSTTTKIMEGTYDIVYTTDSTDQRLGLTTSYYDIPAGTVILQRGVTIDASNNTLNIDVTPTPVTVNVTFEGQDPEVTDPYYAFSIYGIEQETGVWVQLARYNNPSNSGGTLSTTTKIMEGTYDIVYTTDSTDQRLGLTTSYYEIPAGTVILQRGVTIDSSNNTLNIDVTPTPVTVDVTFEGQDPEVTDPYYAFSIYGIEQETGVWVQLARYNNPSNSGGSLSTTTKIMPGTYDIVYTTDSVDRTLGLTTSYYDIPAGTVILQRGVTIDASNNALAFDVTPVPYDPTITFMGQDPEVTDPYYAFSVYAVDRNTGVWVQLGRYNNPSNSGGSLSTTTKIMPGTYDLIYTTDSSDQRLGLTSSYYEIPEGTVYLGMCMDIQ</sequence>
<dbReference type="AlphaFoldDB" id="A0A4Y6PY42"/>
<dbReference type="InterPro" id="IPR051022">
    <property type="entry name" value="Notch_Cell-Fate_Det"/>
</dbReference>
<evidence type="ECO:0000256" key="4">
    <source>
        <dbReference type="ARBA" id="ARBA00023157"/>
    </source>
</evidence>